<feature type="compositionally biased region" description="Polar residues" evidence="1">
    <location>
        <begin position="56"/>
        <end position="65"/>
    </location>
</feature>
<dbReference type="Proteomes" id="UP001515480">
    <property type="component" value="Unassembled WGS sequence"/>
</dbReference>
<feature type="region of interest" description="Disordered" evidence="1">
    <location>
        <begin position="365"/>
        <end position="448"/>
    </location>
</feature>
<gene>
    <name evidence="2" type="ORF">AB1Y20_006141</name>
</gene>
<feature type="compositionally biased region" description="Basic and acidic residues" evidence="1">
    <location>
        <begin position="1"/>
        <end position="11"/>
    </location>
</feature>
<feature type="compositionally biased region" description="Basic residues" evidence="1">
    <location>
        <begin position="375"/>
        <end position="386"/>
    </location>
</feature>
<feature type="region of interest" description="Disordered" evidence="1">
    <location>
        <begin position="1"/>
        <end position="83"/>
    </location>
</feature>
<evidence type="ECO:0008006" key="4">
    <source>
        <dbReference type="Google" id="ProtNLM"/>
    </source>
</evidence>
<dbReference type="EMBL" id="JBGBPQ010000014">
    <property type="protein sequence ID" value="KAL1511338.1"/>
    <property type="molecule type" value="Genomic_DNA"/>
</dbReference>
<sequence length="470" mass="49877">MRGSVRREYRTDIGSTITTSIPVHLHAKPRAEPRRHTAPRPAHANGLSAAPVRLTCTLQASSDPSRPSRVQSARHASAVAAVPRRPASAPLPLPARLPFPRAAPRKAAWTAAHEARGSSAASHAALLSSLRGGAPADLQVCSRRRQAHERHAMIEARRAPPRRAAASENAAPLAVRNAGMHEHPAVLKAMERAREREQSAHDAAPAARRRPPTARPAAAAAHLCRAAVAYEPAVVISTERSCAREALRREKEQLEGRLRQLHDARQHSLPPPLAACARAAPPPDGRPTWAALSAPANIAQHIASCGQPDEGEAAPRDALDGRAAHTAGLDGAISALDAVLGANKASPRRARAPRVASEVEAAVRQFKAGGGGSPRRARRRSPKARRCTAQAQQRVHTIDCGDVLDGLSVSSPPRSPARQPEGSQSPRSPAAVCSSTRRSDSRPTRPFKIGLSKCDVQATMNVSIGQRFTT</sequence>
<feature type="compositionally biased region" description="Low complexity" evidence="1">
    <location>
        <begin position="69"/>
        <end position="83"/>
    </location>
</feature>
<keyword evidence="3" id="KW-1185">Reference proteome</keyword>
<comment type="caution">
    <text evidence="2">The sequence shown here is derived from an EMBL/GenBank/DDBJ whole genome shotgun (WGS) entry which is preliminary data.</text>
</comment>
<protein>
    <recommendedName>
        <fullName evidence="4">Centrosomal protein of 162 kDa</fullName>
    </recommendedName>
</protein>
<evidence type="ECO:0000313" key="3">
    <source>
        <dbReference type="Proteomes" id="UP001515480"/>
    </source>
</evidence>
<accession>A0AB34J1F4</accession>
<proteinExistence type="predicted"/>
<name>A0AB34J1F4_PRYPA</name>
<reference evidence="2 3" key="1">
    <citation type="journal article" date="2024" name="Science">
        <title>Giant polyketide synthase enzymes in the biosynthesis of giant marine polyether toxins.</title>
        <authorList>
            <person name="Fallon T.R."/>
            <person name="Shende V.V."/>
            <person name="Wierzbicki I.H."/>
            <person name="Pendleton A.L."/>
            <person name="Watervoot N.F."/>
            <person name="Auber R.P."/>
            <person name="Gonzalez D.J."/>
            <person name="Wisecaver J.H."/>
            <person name="Moore B.S."/>
        </authorList>
    </citation>
    <scope>NUCLEOTIDE SEQUENCE [LARGE SCALE GENOMIC DNA]</scope>
    <source>
        <strain evidence="2 3">12B1</strain>
    </source>
</reference>
<evidence type="ECO:0000256" key="1">
    <source>
        <dbReference type="SAM" id="MobiDB-lite"/>
    </source>
</evidence>
<organism evidence="2 3">
    <name type="scientific">Prymnesium parvum</name>
    <name type="common">Toxic golden alga</name>
    <dbReference type="NCBI Taxonomy" id="97485"/>
    <lineage>
        <taxon>Eukaryota</taxon>
        <taxon>Haptista</taxon>
        <taxon>Haptophyta</taxon>
        <taxon>Prymnesiophyceae</taxon>
        <taxon>Prymnesiales</taxon>
        <taxon>Prymnesiaceae</taxon>
        <taxon>Prymnesium</taxon>
    </lineage>
</organism>
<dbReference type="AlphaFoldDB" id="A0AB34J1F4"/>
<evidence type="ECO:0000313" key="2">
    <source>
        <dbReference type="EMBL" id="KAL1511338.1"/>
    </source>
</evidence>